<dbReference type="EMBL" id="UINC01197117">
    <property type="protein sequence ID" value="SVE14432.1"/>
    <property type="molecule type" value="Genomic_DNA"/>
</dbReference>
<name>A0A383B382_9ZZZZ</name>
<organism evidence="1">
    <name type="scientific">marine metagenome</name>
    <dbReference type="NCBI Taxonomy" id="408172"/>
    <lineage>
        <taxon>unclassified sequences</taxon>
        <taxon>metagenomes</taxon>
        <taxon>ecological metagenomes</taxon>
    </lineage>
</organism>
<reference evidence="1" key="1">
    <citation type="submission" date="2018-05" db="EMBL/GenBank/DDBJ databases">
        <authorList>
            <person name="Lanie J.A."/>
            <person name="Ng W.-L."/>
            <person name="Kazmierczak K.M."/>
            <person name="Andrzejewski T.M."/>
            <person name="Davidsen T.M."/>
            <person name="Wayne K.J."/>
            <person name="Tettelin H."/>
            <person name="Glass J.I."/>
            <person name="Rusch D."/>
            <person name="Podicherti R."/>
            <person name="Tsui H.-C.T."/>
            <person name="Winkler M.E."/>
        </authorList>
    </citation>
    <scope>NUCLEOTIDE SEQUENCE</scope>
</reference>
<protein>
    <submittedName>
        <fullName evidence="1">Uncharacterized protein</fullName>
    </submittedName>
</protein>
<accession>A0A383B382</accession>
<feature type="non-terminal residue" evidence="1">
    <location>
        <position position="248"/>
    </location>
</feature>
<proteinExistence type="predicted"/>
<feature type="non-terminal residue" evidence="1">
    <location>
        <position position="1"/>
    </location>
</feature>
<sequence length="248" mass="25909">AVPGGVGDFADDYSTIEERIKPVGEISVGEPEAVIPMSPEEQVQYYQNIVDSMVQGKLSGDVISGELQRLLVSAAGKGDEAGVLAITKVMNAFGKSGYGTVDVLNMPPPPRAEVVPGGTGDFRVIQDAEQWPESESPYKAKVDPTDVLDQPAPLISSTLAGGVGDFAGVFQSEPSGIIKPDTGFAVDAGDVSGTQVPPTVASNLAPELQQALTEGQGVGKAFIEAQVGKVETERQTRGVRNNNPFNIK</sequence>
<gene>
    <name evidence="1" type="ORF">METZ01_LOCUS467286</name>
</gene>
<evidence type="ECO:0000313" key="1">
    <source>
        <dbReference type="EMBL" id="SVE14432.1"/>
    </source>
</evidence>
<dbReference type="AlphaFoldDB" id="A0A383B382"/>